<protein>
    <submittedName>
        <fullName evidence="1">Uncharacterized protein</fullName>
    </submittedName>
</protein>
<dbReference type="EMBL" id="RQVQ01000008">
    <property type="protein sequence ID" value="RRJ91821.1"/>
    <property type="molecule type" value="Genomic_DNA"/>
</dbReference>
<organism evidence="1 2">
    <name type="scientific">Paenimyroides tangerinum</name>
    <dbReference type="NCBI Taxonomy" id="2488728"/>
    <lineage>
        <taxon>Bacteria</taxon>
        <taxon>Pseudomonadati</taxon>
        <taxon>Bacteroidota</taxon>
        <taxon>Flavobacteriia</taxon>
        <taxon>Flavobacteriales</taxon>
        <taxon>Flavobacteriaceae</taxon>
        <taxon>Paenimyroides</taxon>
    </lineage>
</organism>
<gene>
    <name evidence="1" type="ORF">EG240_04490</name>
</gene>
<dbReference type="AlphaFoldDB" id="A0A3P3W9J7"/>
<dbReference type="RefSeq" id="WP_125017872.1">
    <property type="nucleotide sequence ID" value="NZ_RQVQ01000008.1"/>
</dbReference>
<sequence length="204" mass="23803">MIKNIILILVILMNISCKKCISTPKLAFIEQTNIDTLEINYYSNKKTKNLLLSEFEGNKNVKLHYDEEGLLKLKTINYNNYPEINIEFNENEKKIHQWTIDDIGGCIGIKGKEFYWNNKGAIIKEIYHYSTDTFCSEKVIYKIEKEFYENSKIIKSITNHHESYEGSEECPCGEWINYDASGKELNRKSYVPCNTLPSCLLNDE</sequence>
<evidence type="ECO:0000313" key="2">
    <source>
        <dbReference type="Proteomes" id="UP000275719"/>
    </source>
</evidence>
<evidence type="ECO:0000313" key="1">
    <source>
        <dbReference type="EMBL" id="RRJ91821.1"/>
    </source>
</evidence>
<keyword evidence="2" id="KW-1185">Reference proteome</keyword>
<dbReference type="Proteomes" id="UP000275719">
    <property type="component" value="Unassembled WGS sequence"/>
</dbReference>
<accession>A0A3P3W9J7</accession>
<reference evidence="1 2" key="1">
    <citation type="submission" date="2018-11" db="EMBL/GenBank/DDBJ databases">
        <title>Flavobacterium sp. nov., YIM 102701-2 draft genome.</title>
        <authorList>
            <person name="Li G."/>
            <person name="Jiang Y."/>
        </authorList>
    </citation>
    <scope>NUCLEOTIDE SEQUENCE [LARGE SCALE GENOMIC DNA]</scope>
    <source>
        <strain evidence="1 2">YIM 102701-2</strain>
    </source>
</reference>
<comment type="caution">
    <text evidence="1">The sequence shown here is derived from an EMBL/GenBank/DDBJ whole genome shotgun (WGS) entry which is preliminary data.</text>
</comment>
<name>A0A3P3W9J7_9FLAO</name>
<dbReference type="OrthoDB" id="1244848at2"/>
<proteinExistence type="predicted"/>